<reference evidence="2" key="1">
    <citation type="journal article" date="2023" name="Front. Mar. Sci.">
        <title>A new Merluccius polli reference genome to investigate the effects of global change in West African waters.</title>
        <authorList>
            <person name="Mateo J.L."/>
            <person name="Blanco-Fernandez C."/>
            <person name="Garcia-Vazquez E."/>
            <person name="Machado-Schiaffino G."/>
        </authorList>
    </citation>
    <scope>NUCLEOTIDE SEQUENCE</scope>
    <source>
        <strain evidence="2">C29</strain>
        <tissue evidence="2">Fin</tissue>
    </source>
</reference>
<dbReference type="GO" id="GO:0005737">
    <property type="term" value="C:cytoplasm"/>
    <property type="evidence" value="ECO:0007669"/>
    <property type="project" value="InterPro"/>
</dbReference>
<comment type="similarity">
    <text evidence="1">Belongs to the dysbindin family.</text>
</comment>
<organism evidence="2 3">
    <name type="scientific">Merluccius polli</name>
    <name type="common">Benguela hake</name>
    <name type="synonym">Merluccius cadenati</name>
    <dbReference type="NCBI Taxonomy" id="89951"/>
    <lineage>
        <taxon>Eukaryota</taxon>
        <taxon>Metazoa</taxon>
        <taxon>Chordata</taxon>
        <taxon>Craniata</taxon>
        <taxon>Vertebrata</taxon>
        <taxon>Euteleostomi</taxon>
        <taxon>Actinopterygii</taxon>
        <taxon>Neopterygii</taxon>
        <taxon>Teleostei</taxon>
        <taxon>Neoteleostei</taxon>
        <taxon>Acanthomorphata</taxon>
        <taxon>Zeiogadaria</taxon>
        <taxon>Gadariae</taxon>
        <taxon>Gadiformes</taxon>
        <taxon>Gadoidei</taxon>
        <taxon>Merlucciidae</taxon>
        <taxon>Merluccius</taxon>
    </lineage>
</organism>
<name>A0AA47NB38_MERPO</name>
<dbReference type="AlphaFoldDB" id="A0AA47NB38"/>
<keyword evidence="3" id="KW-1185">Reference proteome</keyword>
<dbReference type="InterPro" id="IPR007531">
    <property type="entry name" value="Dysbindin"/>
</dbReference>
<evidence type="ECO:0000313" key="2">
    <source>
        <dbReference type="EMBL" id="KAK0155579.1"/>
    </source>
</evidence>
<sequence length="124" mass="14338">MLGNFRERLQTVQQDLTTGIKTLGDRSKDVKRKPRIHEFPPQFTAGLELLSRYEESWVLLHRRTKDCAQNAEALDGDAVMLSAHWERRRTAMSQMQEQIQVLPGFIDQLETVTGRIGNTFRRGL</sequence>
<dbReference type="EMBL" id="JAOPHQ010000283">
    <property type="protein sequence ID" value="KAK0155579.1"/>
    <property type="molecule type" value="Genomic_DNA"/>
</dbReference>
<dbReference type="PANTHER" id="PTHR16294">
    <property type="entry name" value="DYSTROBREVIN BINDING PROTEIN 1 DYSBINDIN"/>
    <property type="match status" value="1"/>
</dbReference>
<protein>
    <submittedName>
        <fullName evidence="2">Dysbindin</fullName>
    </submittedName>
</protein>
<dbReference type="Proteomes" id="UP001174136">
    <property type="component" value="Unassembled WGS sequence"/>
</dbReference>
<gene>
    <name evidence="2" type="primary">dtnbp1a</name>
    <name evidence="2" type="ORF">N1851_002058</name>
</gene>
<accession>A0AA47NB38</accession>
<evidence type="ECO:0000256" key="1">
    <source>
        <dbReference type="ARBA" id="ARBA00008686"/>
    </source>
</evidence>
<proteinExistence type="inferred from homology"/>
<comment type="caution">
    <text evidence="2">The sequence shown here is derived from an EMBL/GenBank/DDBJ whole genome shotgun (WGS) entry which is preliminary data.</text>
</comment>
<evidence type="ECO:0000313" key="3">
    <source>
        <dbReference type="Proteomes" id="UP001174136"/>
    </source>
</evidence>
<dbReference type="PANTHER" id="PTHR16294:SF6">
    <property type="entry name" value="DYNAMIN N-TERMINAL DOMAIN-CONTAINING PROTEIN"/>
    <property type="match status" value="1"/>
</dbReference>